<keyword evidence="1" id="KW-0472">Membrane</keyword>
<gene>
    <name evidence="2" type="ORF">CLV94_2230</name>
</gene>
<proteinExistence type="predicted"/>
<feature type="transmembrane region" description="Helical" evidence="1">
    <location>
        <begin position="12"/>
        <end position="31"/>
    </location>
</feature>
<evidence type="ECO:0000256" key="1">
    <source>
        <dbReference type="SAM" id="Phobius"/>
    </source>
</evidence>
<organism evidence="2 3">
    <name type="scientific">Flavobacterium endophyticum</name>
    <dbReference type="NCBI Taxonomy" id="1540163"/>
    <lineage>
        <taxon>Bacteria</taxon>
        <taxon>Pseudomonadati</taxon>
        <taxon>Bacteroidota</taxon>
        <taxon>Flavobacteriia</taxon>
        <taxon>Flavobacteriales</taxon>
        <taxon>Flavobacteriaceae</taxon>
        <taxon>Flavobacterium</taxon>
    </lineage>
</organism>
<accession>A0A495MF16</accession>
<dbReference type="Proteomes" id="UP000277579">
    <property type="component" value="Unassembled WGS sequence"/>
</dbReference>
<keyword evidence="1" id="KW-0812">Transmembrane</keyword>
<protein>
    <submittedName>
        <fullName evidence="2">Uncharacterized protein</fullName>
    </submittedName>
</protein>
<dbReference type="EMBL" id="RBLC01000002">
    <property type="protein sequence ID" value="RKS23323.1"/>
    <property type="molecule type" value="Genomic_DNA"/>
</dbReference>
<sequence length="32" mass="3479">MDAKTKSTVKILGALVFGFAVGFTVVKYFILN</sequence>
<name>A0A495MF16_9FLAO</name>
<keyword evidence="3" id="KW-1185">Reference proteome</keyword>
<evidence type="ECO:0000313" key="3">
    <source>
        <dbReference type="Proteomes" id="UP000277579"/>
    </source>
</evidence>
<reference evidence="2 3" key="1">
    <citation type="submission" date="2018-10" db="EMBL/GenBank/DDBJ databases">
        <title>Genomic Encyclopedia of Archaeal and Bacterial Type Strains, Phase II (KMG-II): from individual species to whole genera.</title>
        <authorList>
            <person name="Goeker M."/>
        </authorList>
    </citation>
    <scope>NUCLEOTIDE SEQUENCE [LARGE SCALE GENOMIC DNA]</scope>
    <source>
        <strain evidence="2 3">DSM 29537</strain>
    </source>
</reference>
<evidence type="ECO:0000313" key="2">
    <source>
        <dbReference type="EMBL" id="RKS23323.1"/>
    </source>
</evidence>
<comment type="caution">
    <text evidence="2">The sequence shown here is derived from an EMBL/GenBank/DDBJ whole genome shotgun (WGS) entry which is preliminary data.</text>
</comment>
<keyword evidence="1" id="KW-1133">Transmembrane helix</keyword>
<dbReference type="AlphaFoldDB" id="A0A495MF16"/>